<dbReference type="PANTHER" id="PTHR48090">
    <property type="entry name" value="UNDECAPRENYL-PHOSPHATE 4-DEOXY-4-FORMAMIDO-L-ARABINOSE TRANSFERASE-RELATED"/>
    <property type="match status" value="1"/>
</dbReference>
<comment type="similarity">
    <text evidence="2">Belongs to the glycosyltransferase 2 family.</text>
</comment>
<organism evidence="8 9">
    <name type="scientific">Roseovarius mucosus</name>
    <dbReference type="NCBI Taxonomy" id="215743"/>
    <lineage>
        <taxon>Bacteria</taxon>
        <taxon>Pseudomonadati</taxon>
        <taxon>Pseudomonadota</taxon>
        <taxon>Alphaproteobacteria</taxon>
        <taxon>Rhodobacterales</taxon>
        <taxon>Roseobacteraceae</taxon>
        <taxon>Roseovarius</taxon>
    </lineage>
</organism>
<accession>A0A1V0RJU4</accession>
<feature type="region of interest" description="Disordered" evidence="6">
    <location>
        <begin position="301"/>
        <end position="320"/>
    </location>
</feature>
<evidence type="ECO:0000256" key="2">
    <source>
        <dbReference type="ARBA" id="ARBA00006739"/>
    </source>
</evidence>
<keyword evidence="3" id="KW-0328">Glycosyltransferase</keyword>
<reference evidence="8 9" key="1">
    <citation type="submission" date="2017-03" db="EMBL/GenBank/DDBJ databases">
        <title>Genome Sequence of Roseovarius mucosus strain SMR3 Isolated from a culture of the Diatom Skeletonema marinoi.</title>
        <authorList>
            <person name="Topel M."/>
            <person name="Pinder M."/>
            <person name="Johansson O.N."/>
            <person name="Kourtchenko O."/>
            <person name="Godhe A."/>
            <person name="Clarke A.K."/>
        </authorList>
    </citation>
    <scope>NUCLEOTIDE SEQUENCE [LARGE SCALE GENOMIC DNA]</scope>
    <source>
        <strain evidence="8 9">SMR3</strain>
    </source>
</reference>
<dbReference type="InterPro" id="IPR050256">
    <property type="entry name" value="Glycosyltransferase_2"/>
</dbReference>
<dbReference type="GO" id="GO:0016757">
    <property type="term" value="F:glycosyltransferase activity"/>
    <property type="evidence" value="ECO:0007669"/>
    <property type="project" value="UniProtKB-KW"/>
</dbReference>
<keyword evidence="9" id="KW-1185">Reference proteome</keyword>
<evidence type="ECO:0000256" key="1">
    <source>
        <dbReference type="ARBA" id="ARBA00001946"/>
    </source>
</evidence>
<feature type="domain" description="Glycosyltransferase 2-like" evidence="7">
    <location>
        <begin position="4"/>
        <end position="159"/>
    </location>
</feature>
<dbReference type="InterPro" id="IPR029044">
    <property type="entry name" value="Nucleotide-diphossugar_trans"/>
</dbReference>
<gene>
    <name evidence="8" type="ORF">ROSMUCSMR3_00497</name>
</gene>
<evidence type="ECO:0000313" key="9">
    <source>
        <dbReference type="Proteomes" id="UP000192273"/>
    </source>
</evidence>
<dbReference type="AlphaFoldDB" id="A0A1V0RJU4"/>
<dbReference type="Proteomes" id="UP000192273">
    <property type="component" value="Chromosome"/>
</dbReference>
<dbReference type="EMBL" id="CP020474">
    <property type="protein sequence ID" value="ARE82001.1"/>
    <property type="molecule type" value="Genomic_DNA"/>
</dbReference>
<evidence type="ECO:0000259" key="7">
    <source>
        <dbReference type="Pfam" id="PF00535"/>
    </source>
</evidence>
<evidence type="ECO:0000256" key="4">
    <source>
        <dbReference type="ARBA" id="ARBA00022679"/>
    </source>
</evidence>
<evidence type="ECO:0000313" key="8">
    <source>
        <dbReference type="EMBL" id="ARE82001.1"/>
    </source>
</evidence>
<dbReference type="Gene3D" id="3.90.550.10">
    <property type="entry name" value="Spore Coat Polysaccharide Biosynthesis Protein SpsA, Chain A"/>
    <property type="match status" value="1"/>
</dbReference>
<dbReference type="PANTHER" id="PTHR48090:SF10">
    <property type="entry name" value="GLUCOSYL-3-PHOSPHOGLYCERATE SYNTHASE"/>
    <property type="match status" value="1"/>
</dbReference>
<dbReference type="Pfam" id="PF00535">
    <property type="entry name" value="Glycos_transf_2"/>
    <property type="match status" value="1"/>
</dbReference>
<dbReference type="RefSeq" id="WP_037298956.1">
    <property type="nucleotide sequence ID" value="NZ_CP020474.1"/>
</dbReference>
<keyword evidence="5" id="KW-0460">Magnesium</keyword>
<sequence>MLASIVIRTLNEAQHLDDLMVMIGAQQTNGLDVEVVLIDSGSTDGTVEIAERHGCRVTTIKKSEFSFGRSLNRGCDHATGDLLVFISGHCVPVDTMWLQNLCQPLIDGVASYSYGRQIGDDDSNYSERRIFAKYFPDVSAIPQDGFFCNNANSALLRSAWQKHPFDEALTGLEDMELAKRLVSAGHKIAYVADAPVFHHHQESWAQVRRRFEREAIALRSIMPEVHLSRFDVLRYVIRSVIGDWRAAALNNIRSTSRMDMLRYRWNQYVGSHKGNHEHRLLSQHAKERFFFPQVNEKAAQDDWLRPLRRTPPHESQQSKS</sequence>
<protein>
    <submittedName>
        <fullName evidence="8">Putative glycosyl transferase</fullName>
    </submittedName>
</protein>
<dbReference type="KEGG" id="rmm:ROSMUCSMR3_00497"/>
<evidence type="ECO:0000256" key="3">
    <source>
        <dbReference type="ARBA" id="ARBA00022676"/>
    </source>
</evidence>
<evidence type="ECO:0000256" key="5">
    <source>
        <dbReference type="ARBA" id="ARBA00022842"/>
    </source>
</evidence>
<comment type="cofactor">
    <cofactor evidence="1">
        <name>Mg(2+)</name>
        <dbReference type="ChEBI" id="CHEBI:18420"/>
    </cofactor>
</comment>
<evidence type="ECO:0000256" key="6">
    <source>
        <dbReference type="SAM" id="MobiDB-lite"/>
    </source>
</evidence>
<dbReference type="OrthoDB" id="7527830at2"/>
<keyword evidence="4 8" id="KW-0808">Transferase</keyword>
<dbReference type="InterPro" id="IPR001173">
    <property type="entry name" value="Glyco_trans_2-like"/>
</dbReference>
<name>A0A1V0RJU4_9RHOB</name>
<proteinExistence type="inferred from homology"/>
<dbReference type="SUPFAM" id="SSF53448">
    <property type="entry name" value="Nucleotide-diphospho-sugar transferases"/>
    <property type="match status" value="1"/>
</dbReference>